<dbReference type="Pfam" id="PF00583">
    <property type="entry name" value="Acetyltransf_1"/>
    <property type="match status" value="1"/>
</dbReference>
<evidence type="ECO:0000313" key="2">
    <source>
        <dbReference type="EMBL" id="OBA18071.1"/>
    </source>
</evidence>
<reference evidence="2 3" key="1">
    <citation type="submission" date="2016-05" db="EMBL/GenBank/DDBJ databases">
        <title>Comparative genomics of biotechnologically important yeasts.</title>
        <authorList>
            <consortium name="DOE Joint Genome Institute"/>
            <person name="Riley R."/>
            <person name="Haridas S."/>
            <person name="Wolfe K.H."/>
            <person name="Lopes M.R."/>
            <person name="Hittinger C.T."/>
            <person name="Goker M."/>
            <person name="Salamov A."/>
            <person name="Wisecaver J."/>
            <person name="Long T.M."/>
            <person name="Aerts A.L."/>
            <person name="Barry K."/>
            <person name="Choi C."/>
            <person name="Clum A."/>
            <person name="Coughlan A.Y."/>
            <person name="Deshpande S."/>
            <person name="Douglass A.P."/>
            <person name="Hanson S.J."/>
            <person name="Klenk H.-P."/>
            <person name="LaButti K."/>
            <person name="Lapidus A."/>
            <person name="Lindquist E."/>
            <person name="Lipzen A."/>
            <person name="Meier-kolthoff J.P."/>
            <person name="Ohm R.A."/>
            <person name="Otillar R.P."/>
            <person name="Pangilinan J."/>
            <person name="Peng Y."/>
            <person name="Rokas A."/>
            <person name="Rosa C.A."/>
            <person name="Scheuner C."/>
            <person name="Sibirny A.A."/>
            <person name="Slot J.C."/>
            <person name="Stielow J.B."/>
            <person name="Sun H."/>
            <person name="Kurtzman C.P."/>
            <person name="Blackwell M."/>
            <person name="Grigoriev I.V."/>
            <person name="Jeffries T.W."/>
        </authorList>
    </citation>
    <scope>NUCLEOTIDE SEQUENCE [LARGE SCALE GENOMIC DNA]</scope>
    <source>
        <strain evidence="2 3">NRRL YB-4993</strain>
    </source>
</reference>
<comment type="caution">
    <text evidence="2">The sequence shown here is derived from an EMBL/GenBank/DDBJ whole genome shotgun (WGS) entry which is preliminary data.</text>
</comment>
<dbReference type="OrthoDB" id="10264707at2759"/>
<dbReference type="AlphaFoldDB" id="A0A1A0H213"/>
<keyword evidence="3" id="KW-1185">Reference proteome</keyword>
<evidence type="ECO:0000259" key="1">
    <source>
        <dbReference type="PROSITE" id="PS51186"/>
    </source>
</evidence>
<dbReference type="RefSeq" id="XP_018709466.1">
    <property type="nucleotide sequence ID" value="XM_018858232.1"/>
</dbReference>
<dbReference type="PANTHER" id="PTHR43138:SF1">
    <property type="entry name" value="N-ACETYLTRANSFERASE ACA1"/>
    <property type="match status" value="1"/>
</dbReference>
<dbReference type="PANTHER" id="PTHR43138">
    <property type="entry name" value="ACETYLTRANSFERASE, GNAT FAMILY"/>
    <property type="match status" value="1"/>
</dbReference>
<organism evidence="2 3">
    <name type="scientific">Metschnikowia bicuspidata var. bicuspidata NRRL YB-4993</name>
    <dbReference type="NCBI Taxonomy" id="869754"/>
    <lineage>
        <taxon>Eukaryota</taxon>
        <taxon>Fungi</taxon>
        <taxon>Dikarya</taxon>
        <taxon>Ascomycota</taxon>
        <taxon>Saccharomycotina</taxon>
        <taxon>Pichiomycetes</taxon>
        <taxon>Metschnikowiaceae</taxon>
        <taxon>Metschnikowia</taxon>
    </lineage>
</organism>
<dbReference type="Gene3D" id="3.40.630.30">
    <property type="match status" value="1"/>
</dbReference>
<dbReference type="InterPro" id="IPR000182">
    <property type="entry name" value="GNAT_dom"/>
</dbReference>
<dbReference type="GeneID" id="30031208"/>
<gene>
    <name evidence="2" type="ORF">METBIDRAFT_47858</name>
</gene>
<dbReference type="SUPFAM" id="SSF55729">
    <property type="entry name" value="Acyl-CoA N-acyltransferases (Nat)"/>
    <property type="match status" value="1"/>
</dbReference>
<sequence>MTYDIDHLKTLPFADRTYATTPRVKDNFIFNLAKTDETVTLITAHDADEMPSGLLHLAWNEMNFVIREGRTYPHYLEFSYDDFLAYFFEGFAAILVEGRYESTWESESQDFWDQKYLGHFYIKPNYIGRCLHVCNAGFVVNHGRRGLGLGKELGKQYLTIAPKLGYVYLVFNLVFETNSASYKIWESLGFERIGYVKNVAMLKGEDKLVGAFMYGKDLN</sequence>
<proteinExistence type="predicted"/>
<dbReference type="Proteomes" id="UP000092555">
    <property type="component" value="Unassembled WGS sequence"/>
</dbReference>
<evidence type="ECO:0000313" key="3">
    <source>
        <dbReference type="Proteomes" id="UP000092555"/>
    </source>
</evidence>
<dbReference type="GO" id="GO:0016747">
    <property type="term" value="F:acyltransferase activity, transferring groups other than amino-acyl groups"/>
    <property type="evidence" value="ECO:0007669"/>
    <property type="project" value="InterPro"/>
</dbReference>
<dbReference type="InterPro" id="IPR052742">
    <property type="entry name" value="Mito_N-acetyltransferase"/>
</dbReference>
<dbReference type="EMBL" id="LXTC01000009">
    <property type="protein sequence ID" value="OBA18071.1"/>
    <property type="molecule type" value="Genomic_DNA"/>
</dbReference>
<dbReference type="STRING" id="869754.A0A1A0H213"/>
<dbReference type="GO" id="GO:0005634">
    <property type="term" value="C:nucleus"/>
    <property type="evidence" value="ECO:0007669"/>
    <property type="project" value="TreeGrafter"/>
</dbReference>
<accession>A0A1A0H213</accession>
<name>A0A1A0H213_9ASCO</name>
<feature type="domain" description="N-acetyltransferase" evidence="1">
    <location>
        <begin position="70"/>
        <end position="219"/>
    </location>
</feature>
<protein>
    <recommendedName>
        <fullName evidence="1">N-acetyltransferase domain-containing protein</fullName>
    </recommendedName>
</protein>
<dbReference type="PROSITE" id="PS51186">
    <property type="entry name" value="GNAT"/>
    <property type="match status" value="1"/>
</dbReference>
<dbReference type="InterPro" id="IPR016181">
    <property type="entry name" value="Acyl_CoA_acyltransferase"/>
</dbReference>